<dbReference type="EMBL" id="CAJGYO010000006">
    <property type="protein sequence ID" value="CAD6240294.1"/>
    <property type="molecule type" value="Genomic_DNA"/>
</dbReference>
<reference evidence="2" key="1">
    <citation type="submission" date="2020-10" db="EMBL/GenBank/DDBJ databases">
        <authorList>
            <person name="Han B."/>
            <person name="Lu T."/>
            <person name="Zhao Q."/>
            <person name="Huang X."/>
            <person name="Zhao Y."/>
        </authorList>
    </citation>
    <scope>NUCLEOTIDE SEQUENCE</scope>
</reference>
<dbReference type="AlphaFoldDB" id="A0A811P4Y9"/>
<feature type="compositionally biased region" description="Polar residues" evidence="1">
    <location>
        <begin position="101"/>
        <end position="118"/>
    </location>
</feature>
<comment type="caution">
    <text evidence="2">The sequence shown here is derived from an EMBL/GenBank/DDBJ whole genome shotgun (WGS) entry which is preliminary data.</text>
</comment>
<feature type="region of interest" description="Disordered" evidence="1">
    <location>
        <begin position="72"/>
        <end position="138"/>
    </location>
</feature>
<evidence type="ECO:0000313" key="3">
    <source>
        <dbReference type="Proteomes" id="UP000604825"/>
    </source>
</evidence>
<proteinExistence type="predicted"/>
<evidence type="ECO:0000256" key="1">
    <source>
        <dbReference type="SAM" id="MobiDB-lite"/>
    </source>
</evidence>
<dbReference type="Proteomes" id="UP000604825">
    <property type="component" value="Unassembled WGS sequence"/>
</dbReference>
<evidence type="ECO:0000313" key="2">
    <source>
        <dbReference type="EMBL" id="CAD6240294.1"/>
    </source>
</evidence>
<keyword evidence="3" id="KW-1185">Reference proteome</keyword>
<gene>
    <name evidence="2" type="ORF">NCGR_LOCUS26922</name>
</gene>
<organism evidence="2 3">
    <name type="scientific">Miscanthus lutarioriparius</name>
    <dbReference type="NCBI Taxonomy" id="422564"/>
    <lineage>
        <taxon>Eukaryota</taxon>
        <taxon>Viridiplantae</taxon>
        <taxon>Streptophyta</taxon>
        <taxon>Embryophyta</taxon>
        <taxon>Tracheophyta</taxon>
        <taxon>Spermatophyta</taxon>
        <taxon>Magnoliopsida</taxon>
        <taxon>Liliopsida</taxon>
        <taxon>Poales</taxon>
        <taxon>Poaceae</taxon>
        <taxon>PACMAD clade</taxon>
        <taxon>Panicoideae</taxon>
        <taxon>Andropogonodae</taxon>
        <taxon>Andropogoneae</taxon>
        <taxon>Saccharinae</taxon>
        <taxon>Miscanthus</taxon>
    </lineage>
</organism>
<sequence length="138" mass="14872">MATYILLDKGQSIGVDVEQCYLAHHAANFLRAAVTAGRMDSPTATVATAAQPKVGCPDRHCRRYRCAGHHRLRSSGHSLQATASVPLRSHDDGVLPCEAPRNSSLTTKPNGTATTASRPPTHLRPLPRQHQPPPPMLD</sequence>
<accession>A0A811P4Y9</accession>
<protein>
    <submittedName>
        <fullName evidence="2">Uncharacterized protein</fullName>
    </submittedName>
</protein>
<name>A0A811P4Y9_9POAL</name>